<name>A0A1C3HJA8_SERMA</name>
<evidence type="ECO:0000313" key="1">
    <source>
        <dbReference type="EMBL" id="SAY45146.1"/>
    </source>
</evidence>
<gene>
    <name evidence="1" type="ORF">PWN146_03868</name>
</gene>
<accession>A0A1C3HJA8</accession>
<dbReference type="EMBL" id="LT575490">
    <property type="protein sequence ID" value="SAY45146.1"/>
    <property type="molecule type" value="Genomic_DNA"/>
</dbReference>
<reference evidence="1" key="1">
    <citation type="submission" date="2016-05" db="EMBL/GenBank/DDBJ databases">
        <authorList>
            <person name="Cock P.J.A."/>
            <person name="Cock P.J.A."/>
        </authorList>
    </citation>
    <scope>NUCLEOTIDE SEQUENCE</scope>
    <source>
        <strain evidence="1">PWN146_assembly</strain>
    </source>
</reference>
<protein>
    <submittedName>
        <fullName evidence="1">Uncharacterized protein</fullName>
    </submittedName>
</protein>
<sequence>MRWLFAMLIAVFCWTGSVSGQQLCVVPPKPTPSALSSLPLLAEPALSPYDHVYRAPAEARRKAPGKLPLLLPRAHSFPGSLLASSLTAPVYTLAAEPGYRIRFPRQDTPAPNRLAQVDWTLDASRQQSRQAGWKESNMQYRGTLTYHL</sequence>
<organism evidence="1">
    <name type="scientific">Serratia marcescens</name>
    <dbReference type="NCBI Taxonomy" id="615"/>
    <lineage>
        <taxon>Bacteria</taxon>
        <taxon>Pseudomonadati</taxon>
        <taxon>Pseudomonadota</taxon>
        <taxon>Gammaproteobacteria</taxon>
        <taxon>Enterobacterales</taxon>
        <taxon>Yersiniaceae</taxon>
        <taxon>Serratia</taxon>
    </lineage>
</organism>
<proteinExistence type="predicted"/>
<dbReference type="AlphaFoldDB" id="A0A1C3HJA8"/>